<keyword evidence="1" id="KW-0472">Membrane</keyword>
<dbReference type="AlphaFoldDB" id="A0A5N7C2L2"/>
<accession>A0A5N7C2L2</accession>
<protein>
    <submittedName>
        <fullName evidence="2">Uncharacterized protein</fullName>
    </submittedName>
</protein>
<sequence>MFTSSDCSTISQVFYLLSCRFCQEGYSYRLLFEHHESRKGDRMARSFHMLSKFLVLWAFGVTVSLLEFLLDLLLLCWSINKVLETFFFFSFGFLVIT</sequence>
<name>A0A5N7C2L2_PETAA</name>
<proteinExistence type="predicted"/>
<feature type="transmembrane region" description="Helical" evidence="1">
    <location>
        <begin position="72"/>
        <end position="96"/>
    </location>
</feature>
<evidence type="ECO:0000256" key="1">
    <source>
        <dbReference type="SAM" id="Phobius"/>
    </source>
</evidence>
<feature type="transmembrane region" description="Helical" evidence="1">
    <location>
        <begin position="47"/>
        <end position="66"/>
    </location>
</feature>
<organism evidence="2">
    <name type="scientific">Petromyces alliaceus</name>
    <name type="common">Aspergillus alliaceus</name>
    <dbReference type="NCBI Taxonomy" id="209559"/>
    <lineage>
        <taxon>Eukaryota</taxon>
        <taxon>Fungi</taxon>
        <taxon>Dikarya</taxon>
        <taxon>Ascomycota</taxon>
        <taxon>Pezizomycotina</taxon>
        <taxon>Eurotiomycetes</taxon>
        <taxon>Eurotiomycetidae</taxon>
        <taxon>Eurotiales</taxon>
        <taxon>Aspergillaceae</taxon>
        <taxon>Aspergillus</taxon>
        <taxon>Aspergillus subgen. Circumdati</taxon>
    </lineage>
</organism>
<dbReference type="EMBL" id="ML735283">
    <property type="protein sequence ID" value="KAE8388118.1"/>
    <property type="molecule type" value="Genomic_DNA"/>
</dbReference>
<gene>
    <name evidence="2" type="ORF">BDV23DRAFT_117839</name>
</gene>
<reference evidence="2" key="1">
    <citation type="submission" date="2019-04" db="EMBL/GenBank/DDBJ databases">
        <title>Friends and foes A comparative genomics studyof 23 Aspergillus species from section Flavi.</title>
        <authorList>
            <consortium name="DOE Joint Genome Institute"/>
            <person name="Kjaerbolling I."/>
            <person name="Vesth T."/>
            <person name="Frisvad J.C."/>
            <person name="Nybo J.L."/>
            <person name="Theobald S."/>
            <person name="Kildgaard S."/>
            <person name="Isbrandt T."/>
            <person name="Kuo A."/>
            <person name="Sato A."/>
            <person name="Lyhne E.K."/>
            <person name="Kogle M.E."/>
            <person name="Wiebenga A."/>
            <person name="Kun R.S."/>
            <person name="Lubbers R.J."/>
            <person name="Makela M.R."/>
            <person name="Barry K."/>
            <person name="Chovatia M."/>
            <person name="Clum A."/>
            <person name="Daum C."/>
            <person name="Haridas S."/>
            <person name="He G."/>
            <person name="LaButti K."/>
            <person name="Lipzen A."/>
            <person name="Mondo S."/>
            <person name="Riley R."/>
            <person name="Salamov A."/>
            <person name="Simmons B.A."/>
            <person name="Magnuson J.K."/>
            <person name="Henrissat B."/>
            <person name="Mortensen U.H."/>
            <person name="Larsen T.O."/>
            <person name="Devries R.P."/>
            <person name="Grigoriev I.V."/>
            <person name="Machida M."/>
            <person name="Baker S.E."/>
            <person name="Andersen M.R."/>
        </authorList>
    </citation>
    <scope>NUCLEOTIDE SEQUENCE [LARGE SCALE GENOMIC DNA]</scope>
    <source>
        <strain evidence="2">IBT 14317</strain>
    </source>
</reference>
<dbReference type="Proteomes" id="UP000326877">
    <property type="component" value="Unassembled WGS sequence"/>
</dbReference>
<evidence type="ECO:0000313" key="2">
    <source>
        <dbReference type="EMBL" id="KAE8388118.1"/>
    </source>
</evidence>
<keyword evidence="1" id="KW-0812">Transmembrane</keyword>
<keyword evidence="1" id="KW-1133">Transmembrane helix</keyword>